<organism evidence="3 4">
    <name type="scientific">Ampelomyces quisqualis</name>
    <name type="common">Powdery mildew agent</name>
    <dbReference type="NCBI Taxonomy" id="50730"/>
    <lineage>
        <taxon>Eukaryota</taxon>
        <taxon>Fungi</taxon>
        <taxon>Dikarya</taxon>
        <taxon>Ascomycota</taxon>
        <taxon>Pezizomycotina</taxon>
        <taxon>Dothideomycetes</taxon>
        <taxon>Pleosporomycetidae</taxon>
        <taxon>Pleosporales</taxon>
        <taxon>Pleosporineae</taxon>
        <taxon>Phaeosphaeriaceae</taxon>
        <taxon>Ampelomyces</taxon>
    </lineage>
</organism>
<protein>
    <submittedName>
        <fullName evidence="3">Glycosyl hydrolase family 76-domain-containing protein</fullName>
    </submittedName>
</protein>
<dbReference type="Proteomes" id="UP000800096">
    <property type="component" value="Unassembled WGS sequence"/>
</dbReference>
<feature type="region of interest" description="Disordered" evidence="1">
    <location>
        <begin position="93"/>
        <end position="132"/>
    </location>
</feature>
<dbReference type="GO" id="GO:0005975">
    <property type="term" value="P:carbohydrate metabolic process"/>
    <property type="evidence" value="ECO:0007669"/>
    <property type="project" value="InterPro"/>
</dbReference>
<dbReference type="InterPro" id="IPR008928">
    <property type="entry name" value="6-hairpin_glycosidase_sf"/>
</dbReference>
<evidence type="ECO:0000256" key="2">
    <source>
        <dbReference type="SAM" id="SignalP"/>
    </source>
</evidence>
<keyword evidence="3" id="KW-0378">Hydrolase</keyword>
<feature type="chain" id="PRO_5025673638" evidence="2">
    <location>
        <begin position="23"/>
        <end position="449"/>
    </location>
</feature>
<evidence type="ECO:0000313" key="4">
    <source>
        <dbReference type="Proteomes" id="UP000800096"/>
    </source>
</evidence>
<dbReference type="EMBL" id="ML979134">
    <property type="protein sequence ID" value="KAF1918306.1"/>
    <property type="molecule type" value="Genomic_DNA"/>
</dbReference>
<reference evidence="3" key="1">
    <citation type="journal article" date="2020" name="Stud. Mycol.">
        <title>101 Dothideomycetes genomes: a test case for predicting lifestyles and emergence of pathogens.</title>
        <authorList>
            <person name="Haridas S."/>
            <person name="Albert R."/>
            <person name="Binder M."/>
            <person name="Bloem J."/>
            <person name="Labutti K."/>
            <person name="Salamov A."/>
            <person name="Andreopoulos B."/>
            <person name="Baker S."/>
            <person name="Barry K."/>
            <person name="Bills G."/>
            <person name="Bluhm B."/>
            <person name="Cannon C."/>
            <person name="Castanera R."/>
            <person name="Culley D."/>
            <person name="Daum C."/>
            <person name="Ezra D."/>
            <person name="Gonzalez J."/>
            <person name="Henrissat B."/>
            <person name="Kuo A."/>
            <person name="Liang C."/>
            <person name="Lipzen A."/>
            <person name="Lutzoni F."/>
            <person name="Magnuson J."/>
            <person name="Mondo S."/>
            <person name="Nolan M."/>
            <person name="Ohm R."/>
            <person name="Pangilinan J."/>
            <person name="Park H.-J."/>
            <person name="Ramirez L."/>
            <person name="Alfaro M."/>
            <person name="Sun H."/>
            <person name="Tritt A."/>
            <person name="Yoshinaga Y."/>
            <person name="Zwiers L.-H."/>
            <person name="Turgeon B."/>
            <person name="Goodwin S."/>
            <person name="Spatafora J."/>
            <person name="Crous P."/>
            <person name="Grigoriev I."/>
        </authorList>
    </citation>
    <scope>NUCLEOTIDE SEQUENCE</scope>
    <source>
        <strain evidence="3">HMLAC05119</strain>
    </source>
</reference>
<dbReference type="Gene3D" id="1.50.10.20">
    <property type="match status" value="1"/>
</dbReference>
<dbReference type="InterPro" id="IPR053169">
    <property type="entry name" value="MUG_Protein"/>
</dbReference>
<dbReference type="Pfam" id="PF03663">
    <property type="entry name" value="Glyco_hydro_76"/>
    <property type="match status" value="1"/>
</dbReference>
<dbReference type="PANTHER" id="PTHR47791">
    <property type="entry name" value="MEIOTICALLY UP-REGULATED GENE 191 PROTEIN"/>
    <property type="match status" value="1"/>
</dbReference>
<gene>
    <name evidence="3" type="ORF">BDU57DRAFT_194570</name>
</gene>
<dbReference type="AlphaFoldDB" id="A0A6A5QUS1"/>
<dbReference type="PANTHER" id="PTHR47791:SF1">
    <property type="entry name" value="ENDO MANNANASE, GH76 FAMILY (EUROFUNG)"/>
    <property type="match status" value="1"/>
</dbReference>
<dbReference type="InterPro" id="IPR005198">
    <property type="entry name" value="Glyco_hydro_76"/>
</dbReference>
<evidence type="ECO:0000313" key="3">
    <source>
        <dbReference type="EMBL" id="KAF1918306.1"/>
    </source>
</evidence>
<dbReference type="GO" id="GO:0016787">
    <property type="term" value="F:hydrolase activity"/>
    <property type="evidence" value="ECO:0007669"/>
    <property type="project" value="UniProtKB-KW"/>
</dbReference>
<evidence type="ECO:0000256" key="1">
    <source>
        <dbReference type="SAM" id="MobiDB-lite"/>
    </source>
</evidence>
<proteinExistence type="predicted"/>
<feature type="compositionally biased region" description="Polar residues" evidence="1">
    <location>
        <begin position="108"/>
        <end position="120"/>
    </location>
</feature>
<keyword evidence="4" id="KW-1185">Reference proteome</keyword>
<accession>A0A6A5QUS1</accession>
<dbReference type="SUPFAM" id="SSF48208">
    <property type="entry name" value="Six-hairpin glycosidases"/>
    <property type="match status" value="1"/>
</dbReference>
<keyword evidence="2" id="KW-0732">Signal</keyword>
<sequence>MAPSLLKHCILLGFLLVPNVSSQSYDRPITDPTERVNHALYGLGQWYNTSTGIWETAGWWNSANILTMIGDFAQIDPDDAHLQKVARRIFANAVRKSPRKNPDPTRELPSTNSSAQSRSATPPYRKSVDPRTFQPHSHLPAHWFDHESTRQDTDNTAALLSDSQFDESTLLKDFTPNPYDWLDGYYDDDLWWALAWITAYDATQHPTYLHLAEGIFSAVSSTWGTNCSDGGVYWNYNRTYVNAITNTLFFSTAAHLANRSGNTANYLDWAQRSLTWFLGSGMLNKNDTINDGLDVNCANNNGEVWSYNQGVILGGLGELHVALGATDSTLLPLATRIAKAAINRLADEHGIIHDVCEERNSCGGDGTQFKGIFMRNAAKLYKHTGDEELSSQLEVISQSIWDKARKNKVFGNNWAGPRPGDGVTEGPNASVQGSALDGLVAGVRVGHRR</sequence>
<name>A0A6A5QUS1_AMPQU</name>
<feature type="signal peptide" evidence="2">
    <location>
        <begin position="1"/>
        <end position="22"/>
    </location>
</feature>
<dbReference type="OrthoDB" id="9984024at2759"/>